<proteinExistence type="predicted"/>
<gene>
    <name evidence="1" type="ORF">CYMTET_53746</name>
</gene>
<dbReference type="Gene3D" id="2.30.30.140">
    <property type="match status" value="1"/>
</dbReference>
<dbReference type="SUPFAM" id="SSF47823">
    <property type="entry name" value="lambda integrase-like, N-terminal domain"/>
    <property type="match status" value="1"/>
</dbReference>
<dbReference type="InterPro" id="IPR052055">
    <property type="entry name" value="Hepadnavirus_pol/RT"/>
</dbReference>
<reference evidence="1 2" key="1">
    <citation type="journal article" date="2015" name="Genome Biol. Evol.">
        <title>Comparative Genomics of a Bacterivorous Green Alga Reveals Evolutionary Causalities and Consequences of Phago-Mixotrophic Mode of Nutrition.</title>
        <authorList>
            <person name="Burns J.A."/>
            <person name="Paasch A."/>
            <person name="Narechania A."/>
            <person name="Kim E."/>
        </authorList>
    </citation>
    <scope>NUCLEOTIDE SEQUENCE [LARGE SCALE GENOMIC DNA]</scope>
    <source>
        <strain evidence="1 2">PLY_AMNH</strain>
    </source>
</reference>
<dbReference type="PANTHER" id="PTHR33050:SF7">
    <property type="entry name" value="RIBONUCLEASE H"/>
    <property type="match status" value="1"/>
</dbReference>
<accession>A0AAE0BG91</accession>
<organism evidence="1 2">
    <name type="scientific">Cymbomonas tetramitiformis</name>
    <dbReference type="NCBI Taxonomy" id="36881"/>
    <lineage>
        <taxon>Eukaryota</taxon>
        <taxon>Viridiplantae</taxon>
        <taxon>Chlorophyta</taxon>
        <taxon>Pyramimonadophyceae</taxon>
        <taxon>Pyramimonadales</taxon>
        <taxon>Pyramimonadaceae</taxon>
        <taxon>Cymbomonas</taxon>
    </lineage>
</organism>
<dbReference type="AlphaFoldDB" id="A0AAE0BG91"/>
<evidence type="ECO:0000313" key="2">
    <source>
        <dbReference type="Proteomes" id="UP001190700"/>
    </source>
</evidence>
<dbReference type="PANTHER" id="PTHR33050">
    <property type="entry name" value="REVERSE TRANSCRIPTASE DOMAIN-CONTAINING PROTEIN"/>
    <property type="match status" value="1"/>
</dbReference>
<evidence type="ECO:0000313" key="1">
    <source>
        <dbReference type="EMBL" id="KAK3236096.1"/>
    </source>
</evidence>
<dbReference type="Proteomes" id="UP001190700">
    <property type="component" value="Unassembled WGS sequence"/>
</dbReference>
<keyword evidence="2" id="KW-1185">Reference proteome</keyword>
<protein>
    <submittedName>
        <fullName evidence="1">Uncharacterized protein</fullName>
    </submittedName>
</protein>
<comment type="caution">
    <text evidence="1">The sequence shown here is derived from an EMBL/GenBank/DDBJ whole genome shotgun (WGS) entry which is preliminary data.</text>
</comment>
<name>A0AAE0BG91_9CHLO</name>
<sequence length="567" mass="64902">MECLTEDVCEVHESAGGVSTFTDSDQGPSRSSTIAYDDAPGTRRQNIYSKATDLLCEASRERCWVPARKLPAFNGLYQSVYFEAFGDLEWWKRRRDQCKWNGPKIWRIPTRVKLYTDACLYALGGVLNLKLEARGFWRDELRQLHITHLEIKENIKTANFKTFLRELQGKVVRLYCDNKAVVAMLAHFTSRNPDLMRRMRRHWSLLDLDDIELRACYIRNEANAWADRLSRDTDVDDRKLNRHWFDWAQAEWGAHRVDRFASEISAQLPRYYAEWWDPHCEGVDSLAYNWRGDSNWNNPPWGLLAEVAHKLWEEGAGGMVVAPYWPGQSWFRVSEASVASAATPPMHAKEARLEVYWLLDDAWYGGTVTEVSDTGQHHIQYNDVHMQEQALKETTRGNYGPKIRKFKDFCDGEGREWLIEATSMQPYLSAINNYHEDMGLSGLVKGRSVTYAVKALTLEQENRDQIRWLRACTHVALALISFGRPHMGTPLQQKNVLMDEEAHSTQKGATTCARAVGVVMEKVCFLGGWAQLSAAVQAYVDQKAVPDQAMRSYFGRLAPQGICAEGC</sequence>
<dbReference type="EMBL" id="LGRX02035161">
    <property type="protein sequence ID" value="KAK3236096.1"/>
    <property type="molecule type" value="Genomic_DNA"/>
</dbReference>
<dbReference type="CDD" id="cd09275">
    <property type="entry name" value="RNase_HI_RT_DIRS1"/>
    <property type="match status" value="1"/>
</dbReference>